<keyword evidence="2" id="KW-0812">Transmembrane</keyword>
<dbReference type="OrthoDB" id="10014669at2"/>
<dbReference type="KEGG" id="abaw:D5400_09650"/>
<evidence type="ECO:0000313" key="4">
    <source>
        <dbReference type="Proteomes" id="UP000268192"/>
    </source>
</evidence>
<protein>
    <recommendedName>
        <fullName evidence="5">DUF2946 domain-containing protein</fullName>
    </recommendedName>
</protein>
<dbReference type="AlphaFoldDB" id="A0A3S9B3E0"/>
<dbReference type="Proteomes" id="UP000268192">
    <property type="component" value="Chromosome"/>
</dbReference>
<keyword evidence="2" id="KW-1133">Transmembrane helix</keyword>
<feature type="transmembrane region" description="Helical" evidence="2">
    <location>
        <begin position="66"/>
        <end position="87"/>
    </location>
</feature>
<name>A0A3S9B3E0_9HYPH</name>
<evidence type="ECO:0000256" key="1">
    <source>
        <dbReference type="SAM" id="MobiDB-lite"/>
    </source>
</evidence>
<feature type="region of interest" description="Disordered" evidence="1">
    <location>
        <begin position="105"/>
        <end position="137"/>
    </location>
</feature>
<keyword evidence="4" id="KW-1185">Reference proteome</keyword>
<reference evidence="3 4" key="1">
    <citation type="submission" date="2018-09" db="EMBL/GenBank/DDBJ databases">
        <title>Marinorhizobium profundi gen. nov., sp. nov., isolated from a deep-sea sediment sample from the New Britain Trench and proposal of Marinorhizobiaceae fam. nov. in the order Rhizobiales of the class Alphaproteobacteria.</title>
        <authorList>
            <person name="Cao J."/>
        </authorList>
    </citation>
    <scope>NUCLEOTIDE SEQUENCE [LARGE SCALE GENOMIC DNA]</scope>
    <source>
        <strain evidence="3 4">WS11</strain>
    </source>
</reference>
<gene>
    <name evidence="3" type="ORF">D5400_09650</name>
</gene>
<feature type="transmembrane region" description="Helical" evidence="2">
    <location>
        <begin position="27"/>
        <end position="46"/>
    </location>
</feature>
<dbReference type="EMBL" id="CP032509">
    <property type="protein sequence ID" value="AZN71495.1"/>
    <property type="molecule type" value="Genomic_DNA"/>
</dbReference>
<keyword evidence="2" id="KW-0472">Membrane</keyword>
<evidence type="ECO:0000313" key="3">
    <source>
        <dbReference type="EMBL" id="AZN71495.1"/>
    </source>
</evidence>
<proteinExistence type="predicted"/>
<organism evidence="3 4">
    <name type="scientific">Georhizobium profundi</name>
    <dbReference type="NCBI Taxonomy" id="2341112"/>
    <lineage>
        <taxon>Bacteria</taxon>
        <taxon>Pseudomonadati</taxon>
        <taxon>Pseudomonadota</taxon>
        <taxon>Alphaproteobacteria</taxon>
        <taxon>Hyphomicrobiales</taxon>
        <taxon>Rhizobiaceae</taxon>
        <taxon>Georhizobium</taxon>
    </lineage>
</organism>
<sequence>MMFGRSITFGQRKWFIYFAILFTRKSIWINTPITGIIPIAASNYRLTRSKSGGISLIMGDSRFAKISALGLAVKLLVALIIIASPFVQTASAALMAQSDGVGHHAQLQNDGAHGDHHASEPLPDMHDQSRVSASEQNTVDGTSAAAECCDLFCTSSGFITVSIDLVMAKPLSVRHAVMNSGIAAGEWVNPHRPPNS</sequence>
<evidence type="ECO:0008006" key="5">
    <source>
        <dbReference type="Google" id="ProtNLM"/>
    </source>
</evidence>
<dbReference type="RefSeq" id="WP_126009807.1">
    <property type="nucleotide sequence ID" value="NZ_CP032509.1"/>
</dbReference>
<evidence type="ECO:0000256" key="2">
    <source>
        <dbReference type="SAM" id="Phobius"/>
    </source>
</evidence>
<accession>A0A3S9B3E0</accession>
<feature type="compositionally biased region" description="Basic and acidic residues" evidence="1">
    <location>
        <begin position="112"/>
        <end position="129"/>
    </location>
</feature>